<keyword evidence="2 9" id="KW-0378">Hydrolase</keyword>
<dbReference type="InterPro" id="IPR023232">
    <property type="entry name" value="Glyco_hydro_2_AS"/>
</dbReference>
<feature type="domain" description="Glycoside hydrolase family 2 catalytic" evidence="5">
    <location>
        <begin position="293"/>
        <end position="368"/>
    </location>
</feature>
<dbReference type="Gene3D" id="2.60.40.10">
    <property type="entry name" value="Immunoglobulins"/>
    <property type="match status" value="3"/>
</dbReference>
<keyword evidence="10" id="KW-1185">Reference proteome</keyword>
<evidence type="ECO:0000259" key="4">
    <source>
        <dbReference type="Pfam" id="PF00703"/>
    </source>
</evidence>
<evidence type="ECO:0000256" key="3">
    <source>
        <dbReference type="ARBA" id="ARBA00023295"/>
    </source>
</evidence>
<name>A0A8J8SIN2_9FIRM</name>
<dbReference type="InterPro" id="IPR017853">
    <property type="entry name" value="GH"/>
</dbReference>
<dbReference type="InterPro" id="IPR006103">
    <property type="entry name" value="Glyco_hydro_2_cat"/>
</dbReference>
<organism evidence="9 10">
    <name type="scientific">Vallitalea pronyensis</name>
    <dbReference type="NCBI Taxonomy" id="1348613"/>
    <lineage>
        <taxon>Bacteria</taxon>
        <taxon>Bacillati</taxon>
        <taxon>Bacillota</taxon>
        <taxon>Clostridia</taxon>
        <taxon>Lachnospirales</taxon>
        <taxon>Vallitaleaceae</taxon>
        <taxon>Vallitalea</taxon>
    </lineage>
</organism>
<evidence type="ECO:0000259" key="8">
    <source>
        <dbReference type="Pfam" id="PF22666"/>
    </source>
</evidence>
<evidence type="ECO:0000313" key="10">
    <source>
        <dbReference type="Proteomes" id="UP000683246"/>
    </source>
</evidence>
<dbReference type="Pfam" id="PF22666">
    <property type="entry name" value="Glyco_hydro_2_N2"/>
    <property type="match status" value="1"/>
</dbReference>
<evidence type="ECO:0000256" key="2">
    <source>
        <dbReference type="ARBA" id="ARBA00022801"/>
    </source>
</evidence>
<dbReference type="Pfam" id="PF00703">
    <property type="entry name" value="Glyco_hydro_2"/>
    <property type="match status" value="1"/>
</dbReference>
<dbReference type="PROSITE" id="PS00608">
    <property type="entry name" value="GLYCOSYL_HYDROL_F2_2"/>
    <property type="match status" value="1"/>
</dbReference>
<dbReference type="SUPFAM" id="SSF49303">
    <property type="entry name" value="beta-Galactosidase/glucuronidase domain"/>
    <property type="match status" value="1"/>
</dbReference>
<dbReference type="InterPro" id="IPR054593">
    <property type="entry name" value="Beta-mannosidase-like_N2"/>
</dbReference>
<feature type="domain" description="Glycoside hydrolase family 2" evidence="7">
    <location>
        <begin position="668"/>
        <end position="755"/>
    </location>
</feature>
<evidence type="ECO:0000259" key="6">
    <source>
        <dbReference type="Pfam" id="PF16355"/>
    </source>
</evidence>
<dbReference type="PANTHER" id="PTHR42732">
    <property type="entry name" value="BETA-GALACTOSIDASE"/>
    <property type="match status" value="1"/>
</dbReference>
<dbReference type="InterPro" id="IPR051913">
    <property type="entry name" value="GH2_Domain-Containing"/>
</dbReference>
<evidence type="ECO:0000259" key="7">
    <source>
        <dbReference type="Pfam" id="PF18565"/>
    </source>
</evidence>
<dbReference type="InterPro" id="IPR032311">
    <property type="entry name" value="DUF4982"/>
</dbReference>
<dbReference type="Gene3D" id="3.20.20.80">
    <property type="entry name" value="Glycosidases"/>
    <property type="match status" value="1"/>
</dbReference>
<dbReference type="InterPro" id="IPR013783">
    <property type="entry name" value="Ig-like_fold"/>
</dbReference>
<dbReference type="RefSeq" id="WP_212695382.1">
    <property type="nucleotide sequence ID" value="NZ_CP058649.1"/>
</dbReference>
<proteinExistence type="inferred from homology"/>
<dbReference type="SUPFAM" id="SSF51445">
    <property type="entry name" value="(Trans)glycosidases"/>
    <property type="match status" value="1"/>
</dbReference>
<dbReference type="PANTHER" id="PTHR42732:SF1">
    <property type="entry name" value="BETA-MANNOSIDASE"/>
    <property type="match status" value="1"/>
</dbReference>
<dbReference type="Pfam" id="PF18565">
    <property type="entry name" value="Glyco_hydro2_C5"/>
    <property type="match status" value="1"/>
</dbReference>
<evidence type="ECO:0000259" key="5">
    <source>
        <dbReference type="Pfam" id="PF02836"/>
    </source>
</evidence>
<reference evidence="9" key="1">
    <citation type="submission" date="2020-07" db="EMBL/GenBank/DDBJ databases">
        <title>Vallitalea pronyensis genome.</title>
        <authorList>
            <person name="Postec A."/>
        </authorList>
    </citation>
    <scope>NUCLEOTIDE SEQUENCE</scope>
    <source>
        <strain evidence="9">FatNI3</strain>
    </source>
</reference>
<dbReference type="Gene3D" id="2.60.120.260">
    <property type="entry name" value="Galactose-binding domain-like"/>
    <property type="match status" value="1"/>
</dbReference>
<feature type="domain" description="Glycoside hydrolase family 2 catalytic" evidence="5">
    <location>
        <begin position="379"/>
        <end position="462"/>
    </location>
</feature>
<comment type="similarity">
    <text evidence="1">Belongs to the glycosyl hydrolase 2 family.</text>
</comment>
<feature type="domain" description="Beta-mannosidase-like galactose-binding" evidence="8">
    <location>
        <begin position="76"/>
        <end position="153"/>
    </location>
</feature>
<dbReference type="InterPro" id="IPR036156">
    <property type="entry name" value="Beta-gal/glucu_dom_sf"/>
</dbReference>
<dbReference type="Pfam" id="PF16355">
    <property type="entry name" value="DUF4982"/>
    <property type="match status" value="1"/>
</dbReference>
<accession>A0A8J8SIN2</accession>
<dbReference type="KEGG" id="vpy:HZI73_21345"/>
<dbReference type="SUPFAM" id="SSF49785">
    <property type="entry name" value="Galactose-binding domain-like"/>
    <property type="match status" value="1"/>
</dbReference>
<feature type="domain" description="DUF4982" evidence="6">
    <location>
        <begin position="585"/>
        <end position="641"/>
    </location>
</feature>
<dbReference type="Proteomes" id="UP000683246">
    <property type="component" value="Chromosome"/>
</dbReference>
<dbReference type="GO" id="GO:0004553">
    <property type="term" value="F:hydrolase activity, hydrolyzing O-glycosyl compounds"/>
    <property type="evidence" value="ECO:0007669"/>
    <property type="project" value="InterPro"/>
</dbReference>
<gene>
    <name evidence="9" type="ORF">HZI73_21345</name>
</gene>
<evidence type="ECO:0000256" key="1">
    <source>
        <dbReference type="ARBA" id="ARBA00007401"/>
    </source>
</evidence>
<evidence type="ECO:0000313" key="9">
    <source>
        <dbReference type="EMBL" id="QUI24688.1"/>
    </source>
</evidence>
<dbReference type="Pfam" id="PF02836">
    <property type="entry name" value="Glyco_hydro_2_C"/>
    <property type="match status" value="2"/>
</dbReference>
<dbReference type="EMBL" id="CP058649">
    <property type="protein sequence ID" value="QUI24688.1"/>
    <property type="molecule type" value="Genomic_DNA"/>
</dbReference>
<keyword evidence="3" id="KW-0326">Glycosidase</keyword>
<protein>
    <submittedName>
        <fullName evidence="9">Glycoside hydrolase family 2 protein</fullName>
    </submittedName>
</protein>
<dbReference type="GO" id="GO:0005975">
    <property type="term" value="P:carbohydrate metabolic process"/>
    <property type="evidence" value="ECO:0007669"/>
    <property type="project" value="InterPro"/>
</dbReference>
<dbReference type="InterPro" id="IPR008979">
    <property type="entry name" value="Galactose-bd-like_sf"/>
</dbReference>
<dbReference type="AlphaFoldDB" id="A0A8J8SIN2"/>
<sequence length="922" mass="105545">MREKLSLDKGWKFYKGDPAPPPLNGHQAVYMASKTERGRGLAAKDYYDADWEDVNVPHDYVILGDYDKTLQGSQGYLKRENAWYRRSFTISEEDKDKRLTLIFDGVATHATVWVNGHLLERNFCGYNSFEMDITDVIRMNETNVIAVRVETSELEGWWYEGAGIYRHVWMVKTNKTAVANWGTFVNPTKMGDTWQVAISTEISNSNFSNKKLTILHELKDQEGKCIASIDDHIETHHRDRISHSINIQDIQPRLWDINDPYLYQVTTSLKYDHTIVDVYETTFGFRALKFDADTGFYLNDINTKIKGVCGHFDHGGLGVAVPDQVWELRIKKLKAMGCNAYRCGHTPPAPEFLDLCDKYGLLVMDESRWFETSRIGLLQVENMLRRDRNHPSVFMWSVGNEEPLQSTDTGEKLAVHLKRFVRTLDTSRPVTVALNGGFYDSKVSKASDVVGVNYNYGCYDKLHELLPDHPICSPEVGATSNTRSVYVNAPENGHYLAYDDIHAKFGSTHRKAWEEVVNRDFVFGVFVWTGFEYRGESTWPKLFAGGGALDSSGFEKDNYHLFKALWTEEPMVHVMPHWNLDIEEGTEVKVMTYTNCEEVELFLNGNSLGRKENHPIHQTEWTVPYKEGTLRAVAYHKNKEAAVDIKETLKAPYHVEVNETPTGGKSLEQDVKVLEVSIRDKEGRLATHLDEQMTFELEGMTLLGTGNGDPADHDHNRTTDRKLFKGLCQVITRMNEQVENCRITVKTPNYGEASLVLDTKNVTTYPVLPIAKREWTISQWWRSPVKAHGIDLNKPINIHDVNTWEPITLGHQVFEKGKGYRHYYVSTKMPSFNDALNMACIKLVGIQGPVQFKIEHNKDYWPLPQPQAFLAIEEAFKEDTKEHLIPLKGFYKNEAVLLHIVVENQLNHIVGLKSVQWVIIKK</sequence>
<dbReference type="InterPro" id="IPR040605">
    <property type="entry name" value="Glyco_hydro2_dom5"/>
</dbReference>
<dbReference type="InterPro" id="IPR006102">
    <property type="entry name" value="Ig-like_GH2"/>
</dbReference>
<feature type="domain" description="Glycoside hydrolase family 2 immunoglobulin-like beta-sandwich" evidence="4">
    <location>
        <begin position="184"/>
        <end position="286"/>
    </location>
</feature>